<name>A0A6N9NJ60_9FLAO</name>
<evidence type="ECO:0000256" key="6">
    <source>
        <dbReference type="SAM" id="Phobius"/>
    </source>
</evidence>
<comment type="similarity">
    <text evidence="2">Belongs to the RmuC family.</text>
</comment>
<feature type="coiled-coil region" evidence="5">
    <location>
        <begin position="28"/>
        <end position="97"/>
    </location>
</feature>
<keyword evidence="6" id="KW-0812">Transmembrane</keyword>
<reference evidence="7 8" key="1">
    <citation type="submission" date="2019-12" db="EMBL/GenBank/DDBJ databases">
        <authorList>
            <person name="Zhao J."/>
        </authorList>
    </citation>
    <scope>NUCLEOTIDE SEQUENCE [LARGE SCALE GENOMIC DNA]</scope>
    <source>
        <strain evidence="7 8">S-15</strain>
    </source>
</reference>
<dbReference type="AlphaFoldDB" id="A0A6N9NJ60"/>
<gene>
    <name evidence="7" type="primary">rmuC</name>
    <name evidence="7" type="ORF">GQN54_07155</name>
</gene>
<proteinExistence type="inferred from homology"/>
<dbReference type="GO" id="GO:0006310">
    <property type="term" value="P:DNA recombination"/>
    <property type="evidence" value="ECO:0007669"/>
    <property type="project" value="UniProtKB-KW"/>
</dbReference>
<dbReference type="PANTHER" id="PTHR30563">
    <property type="entry name" value="DNA RECOMBINATION PROTEIN RMUC"/>
    <property type="match status" value="1"/>
</dbReference>
<keyword evidence="3 5" id="KW-0175">Coiled coil</keyword>
<dbReference type="Pfam" id="PF02646">
    <property type="entry name" value="RmuC"/>
    <property type="match status" value="1"/>
</dbReference>
<evidence type="ECO:0000256" key="4">
    <source>
        <dbReference type="ARBA" id="ARBA00023172"/>
    </source>
</evidence>
<evidence type="ECO:0000256" key="2">
    <source>
        <dbReference type="ARBA" id="ARBA00009840"/>
    </source>
</evidence>
<dbReference type="InterPro" id="IPR003798">
    <property type="entry name" value="DNA_recombination_RmuC"/>
</dbReference>
<keyword evidence="8" id="KW-1185">Reference proteome</keyword>
<keyword evidence="4" id="KW-0233">DNA recombination</keyword>
<evidence type="ECO:0000256" key="1">
    <source>
        <dbReference type="ARBA" id="ARBA00003416"/>
    </source>
</evidence>
<evidence type="ECO:0000256" key="5">
    <source>
        <dbReference type="SAM" id="Coils"/>
    </source>
</evidence>
<dbReference type="RefSeq" id="WP_160632849.1">
    <property type="nucleotide sequence ID" value="NZ_WWNE01000006.1"/>
</dbReference>
<dbReference type="EMBL" id="WWNE01000006">
    <property type="protein sequence ID" value="NBG65892.1"/>
    <property type="molecule type" value="Genomic_DNA"/>
</dbReference>
<evidence type="ECO:0000313" key="8">
    <source>
        <dbReference type="Proteomes" id="UP000470771"/>
    </source>
</evidence>
<keyword evidence="6" id="KW-1133">Transmembrane helix</keyword>
<comment type="caution">
    <text evidence="7">The sequence shown here is derived from an EMBL/GenBank/DDBJ whole genome shotgun (WGS) entry which is preliminary data.</text>
</comment>
<accession>A0A6N9NJ60</accession>
<comment type="function">
    <text evidence="1">Involved in DNA recombination.</text>
</comment>
<dbReference type="PANTHER" id="PTHR30563:SF0">
    <property type="entry name" value="DNA RECOMBINATION PROTEIN RMUC"/>
    <property type="match status" value="1"/>
</dbReference>
<protein>
    <submittedName>
        <fullName evidence="7">DNA recombination protein RmuC</fullName>
    </submittedName>
</protein>
<evidence type="ECO:0000256" key="3">
    <source>
        <dbReference type="ARBA" id="ARBA00023054"/>
    </source>
</evidence>
<feature type="coiled-coil region" evidence="5">
    <location>
        <begin position="154"/>
        <end position="188"/>
    </location>
</feature>
<sequence length="432" mass="49999">MEVFIFSIISVFMGIALGILIVKKLMPIAEKSEAYLRLETEYKSLSKQFQELKSERDQLKNENIELITIKSTLHEQNRQLTNNQEKQKEELEKISTRFHNEFELLANKILSKNTKEFSETHHLKLAEILNPLQTKIKNFEESIEKKYIDDTKERAGLKQELKQLLLLNETLRDEANNLTNALKGESKTQGNWGELVLERILENSGLQKGEEYDTQFSGKSEEGRRLQPDIIIRLPENKHLIIDSKVSLTAYERFSNSTDILIKANELKSHIGSIKTHIKQLSEKHYQNLNHINTPDFVMLFIPIESSFGIAIREDKELFQYAWDKKIVIVSPSTLLATLRTIASVWKYEKQNNNAMEIAKKAGQLYDKFVGFLDDLEKLGRNMDQSKSNYDQLMNKISLGNGNLVKRTQELKKLGIKPSKEIPKNFLETNED</sequence>
<keyword evidence="6" id="KW-0472">Membrane</keyword>
<feature type="transmembrane region" description="Helical" evidence="6">
    <location>
        <begin position="6"/>
        <end position="22"/>
    </location>
</feature>
<dbReference type="Proteomes" id="UP000470771">
    <property type="component" value="Unassembled WGS sequence"/>
</dbReference>
<evidence type="ECO:0000313" key="7">
    <source>
        <dbReference type="EMBL" id="NBG65892.1"/>
    </source>
</evidence>
<organism evidence="7 8">
    <name type="scientific">Acidiluteibacter ferrifornacis</name>
    <dbReference type="NCBI Taxonomy" id="2692424"/>
    <lineage>
        <taxon>Bacteria</taxon>
        <taxon>Pseudomonadati</taxon>
        <taxon>Bacteroidota</taxon>
        <taxon>Flavobacteriia</taxon>
        <taxon>Flavobacteriales</taxon>
        <taxon>Cryomorphaceae</taxon>
        <taxon>Acidiluteibacter</taxon>
    </lineage>
</organism>